<reference evidence="1 2" key="1">
    <citation type="journal article" date="2021" name="Commun. Biol.">
        <title>The genome of Shorea leprosula (Dipterocarpaceae) highlights the ecological relevance of drought in aseasonal tropical rainforests.</title>
        <authorList>
            <person name="Ng K.K.S."/>
            <person name="Kobayashi M.J."/>
            <person name="Fawcett J.A."/>
            <person name="Hatakeyama M."/>
            <person name="Paape T."/>
            <person name="Ng C.H."/>
            <person name="Ang C.C."/>
            <person name="Tnah L.H."/>
            <person name="Lee C.T."/>
            <person name="Nishiyama T."/>
            <person name="Sese J."/>
            <person name="O'Brien M.J."/>
            <person name="Copetti D."/>
            <person name="Mohd Noor M.I."/>
            <person name="Ong R.C."/>
            <person name="Putra M."/>
            <person name="Sireger I.Z."/>
            <person name="Indrioko S."/>
            <person name="Kosugi Y."/>
            <person name="Izuno A."/>
            <person name="Isagi Y."/>
            <person name="Lee S.L."/>
            <person name="Shimizu K.K."/>
        </authorList>
    </citation>
    <scope>NUCLEOTIDE SEQUENCE [LARGE SCALE GENOMIC DNA]</scope>
    <source>
        <strain evidence="1">214</strain>
    </source>
</reference>
<dbReference type="EMBL" id="BPVZ01000804">
    <property type="protein sequence ID" value="GKV52670.1"/>
    <property type="molecule type" value="Genomic_DNA"/>
</dbReference>
<dbReference type="Proteomes" id="UP001054252">
    <property type="component" value="Unassembled WGS sequence"/>
</dbReference>
<evidence type="ECO:0000313" key="2">
    <source>
        <dbReference type="Proteomes" id="UP001054252"/>
    </source>
</evidence>
<accession>A0AAV5MSZ9</accession>
<sequence>MPLESQDLGFLHMNGGRSLSMGLPRTALGFPLMELLEQRQFSHKLLSLPLLSIGACGSRLDRL</sequence>
<evidence type="ECO:0000313" key="1">
    <source>
        <dbReference type="EMBL" id="GKV52670.1"/>
    </source>
</evidence>
<protein>
    <submittedName>
        <fullName evidence="1">Uncharacterized protein</fullName>
    </submittedName>
</protein>
<dbReference type="AlphaFoldDB" id="A0AAV5MSZ9"/>
<organism evidence="1 2">
    <name type="scientific">Rubroshorea leprosula</name>
    <dbReference type="NCBI Taxonomy" id="152421"/>
    <lineage>
        <taxon>Eukaryota</taxon>
        <taxon>Viridiplantae</taxon>
        <taxon>Streptophyta</taxon>
        <taxon>Embryophyta</taxon>
        <taxon>Tracheophyta</taxon>
        <taxon>Spermatophyta</taxon>
        <taxon>Magnoliopsida</taxon>
        <taxon>eudicotyledons</taxon>
        <taxon>Gunneridae</taxon>
        <taxon>Pentapetalae</taxon>
        <taxon>rosids</taxon>
        <taxon>malvids</taxon>
        <taxon>Malvales</taxon>
        <taxon>Dipterocarpaceae</taxon>
        <taxon>Rubroshorea</taxon>
    </lineage>
</organism>
<comment type="caution">
    <text evidence="1">The sequence shown here is derived from an EMBL/GenBank/DDBJ whole genome shotgun (WGS) entry which is preliminary data.</text>
</comment>
<keyword evidence="2" id="KW-1185">Reference proteome</keyword>
<gene>
    <name evidence="1" type="ORF">SLEP1_g59241</name>
</gene>
<name>A0AAV5MSZ9_9ROSI</name>
<proteinExistence type="predicted"/>